<dbReference type="AlphaFoldDB" id="A0A6I5A5J1"/>
<dbReference type="OrthoDB" id="2965547at2"/>
<protein>
    <submittedName>
        <fullName evidence="1">Uncharacterized protein</fullName>
    </submittedName>
</protein>
<comment type="caution">
    <text evidence="1">The sequence shown here is derived from an EMBL/GenBank/DDBJ whole genome shotgun (WGS) entry which is preliminary data.</text>
</comment>
<organism evidence="1 2">
    <name type="scientific">Pontibacillus yanchengensis</name>
    <dbReference type="NCBI Taxonomy" id="462910"/>
    <lineage>
        <taxon>Bacteria</taxon>
        <taxon>Bacillati</taxon>
        <taxon>Bacillota</taxon>
        <taxon>Bacilli</taxon>
        <taxon>Bacillales</taxon>
        <taxon>Bacillaceae</taxon>
        <taxon>Pontibacillus</taxon>
    </lineage>
</organism>
<gene>
    <name evidence="1" type="ORF">GLW05_18355</name>
</gene>
<dbReference type="EMBL" id="WMEQ01000018">
    <property type="protein sequence ID" value="MYL35543.1"/>
    <property type="molecule type" value="Genomic_DNA"/>
</dbReference>
<evidence type="ECO:0000313" key="1">
    <source>
        <dbReference type="EMBL" id="MYL35543.1"/>
    </source>
</evidence>
<accession>A0A6I5A5J1</accession>
<dbReference type="Proteomes" id="UP000468638">
    <property type="component" value="Unassembled WGS sequence"/>
</dbReference>
<sequence length="241" mass="27864">MGFGPKEDVHLKTLCYQLDKKLDEFSREIHSKIGFGIGDGFSVYINGFDNIIFVRIELFDTSEYSYITEYLKSKGEEIDYPSFDSNMVDTLVHVSKFDQKLTQNLINELHNEFRQEIKITHSEKIFEKGASNWEVELLLWLSNIPASIIGAYIYDFFQKNKSDEAEMHVIDSFDKGSVLGIAAKLSEVSINDLEVIKSEYNEHDGTTFYLITSRYVDVKLKLNKSNKVINYSLDKKSYLKI</sequence>
<evidence type="ECO:0000313" key="2">
    <source>
        <dbReference type="Proteomes" id="UP000468638"/>
    </source>
</evidence>
<name>A0A6I5A5J1_9BACI</name>
<reference evidence="1 2" key="1">
    <citation type="submission" date="2019-11" db="EMBL/GenBank/DDBJ databases">
        <title>Genome sequences of 17 halophilic strains isolated from different environments.</title>
        <authorList>
            <person name="Furrow R.E."/>
        </authorList>
    </citation>
    <scope>NUCLEOTIDE SEQUENCE [LARGE SCALE GENOMIC DNA]</scope>
    <source>
        <strain evidence="1 2">22514_16_FS</strain>
    </source>
</reference>
<proteinExistence type="predicted"/>